<protein>
    <submittedName>
        <fullName evidence="1">Uncharacterized protein</fullName>
    </submittedName>
</protein>
<name>A0A382L9Z7_9ZZZZ</name>
<gene>
    <name evidence="1" type="ORF">METZ01_LOCUS284761</name>
</gene>
<proteinExistence type="predicted"/>
<dbReference type="AlphaFoldDB" id="A0A382L9Z7"/>
<sequence length="125" mass="14254">MSGDFEKSAPPNDIFVTIIQNPLPDLPLRINAVCSEHPDYVVHSITKLNPVSAQRAPVVSKKFLLLHLRRMTETSEDVSELRKKVDILVRMLSFIPDVASRVRDAKNGRYKVPEDWDDDLRNLFG</sequence>
<organism evidence="1">
    <name type="scientific">marine metagenome</name>
    <dbReference type="NCBI Taxonomy" id="408172"/>
    <lineage>
        <taxon>unclassified sequences</taxon>
        <taxon>metagenomes</taxon>
        <taxon>ecological metagenomes</taxon>
    </lineage>
</organism>
<dbReference type="EMBL" id="UINC01084870">
    <property type="protein sequence ID" value="SVC31907.1"/>
    <property type="molecule type" value="Genomic_DNA"/>
</dbReference>
<reference evidence="1" key="1">
    <citation type="submission" date="2018-05" db="EMBL/GenBank/DDBJ databases">
        <authorList>
            <person name="Lanie J.A."/>
            <person name="Ng W.-L."/>
            <person name="Kazmierczak K.M."/>
            <person name="Andrzejewski T.M."/>
            <person name="Davidsen T.M."/>
            <person name="Wayne K.J."/>
            <person name="Tettelin H."/>
            <person name="Glass J.I."/>
            <person name="Rusch D."/>
            <person name="Podicherti R."/>
            <person name="Tsui H.-C.T."/>
            <person name="Winkler M.E."/>
        </authorList>
    </citation>
    <scope>NUCLEOTIDE SEQUENCE</scope>
</reference>
<evidence type="ECO:0000313" key="1">
    <source>
        <dbReference type="EMBL" id="SVC31907.1"/>
    </source>
</evidence>
<accession>A0A382L9Z7</accession>